<sequence>MALRYTPTTSGSTRCTYGARPSACFLEYGYEHEALPTRPRCAAMELLSLLLSTELSISRASSGTTRKPGHDWVAGFSQALRPLVPTCHVTRLAAAERVCSKEPLTLTSRAKVAPASQRQPINADSLTCSVYSCSQRLRHRRVAASSAARPLFDMHAIREPWQEVSSAAALRRGRGGILDVACRYCTEQVACLRRDHQAEAQADEATLTAAAGEKWALVHWPIMGQRLCVPHDERGSSRAEASFDHQTQAQSSLLTGAPQLSHLD</sequence>
<accession>A0A6A6TCA9</accession>
<dbReference type="EMBL" id="MU004335">
    <property type="protein sequence ID" value="KAF2656558.1"/>
    <property type="molecule type" value="Genomic_DNA"/>
</dbReference>
<gene>
    <name evidence="2" type="ORF">K491DRAFT_376143</name>
</gene>
<proteinExistence type="predicted"/>
<dbReference type="AlphaFoldDB" id="A0A6A6TCA9"/>
<feature type="compositionally biased region" description="Polar residues" evidence="1">
    <location>
        <begin position="244"/>
        <end position="254"/>
    </location>
</feature>
<name>A0A6A6TCA9_9PLEO</name>
<reference evidence="2" key="1">
    <citation type="journal article" date="2020" name="Stud. Mycol.">
        <title>101 Dothideomycetes genomes: a test case for predicting lifestyles and emergence of pathogens.</title>
        <authorList>
            <person name="Haridas S."/>
            <person name="Albert R."/>
            <person name="Binder M."/>
            <person name="Bloem J."/>
            <person name="Labutti K."/>
            <person name="Salamov A."/>
            <person name="Andreopoulos B."/>
            <person name="Baker S."/>
            <person name="Barry K."/>
            <person name="Bills G."/>
            <person name="Bluhm B."/>
            <person name="Cannon C."/>
            <person name="Castanera R."/>
            <person name="Culley D."/>
            <person name="Daum C."/>
            <person name="Ezra D."/>
            <person name="Gonzalez J."/>
            <person name="Henrissat B."/>
            <person name="Kuo A."/>
            <person name="Liang C."/>
            <person name="Lipzen A."/>
            <person name="Lutzoni F."/>
            <person name="Magnuson J."/>
            <person name="Mondo S."/>
            <person name="Nolan M."/>
            <person name="Ohm R."/>
            <person name="Pangilinan J."/>
            <person name="Park H.-J."/>
            <person name="Ramirez L."/>
            <person name="Alfaro M."/>
            <person name="Sun H."/>
            <person name="Tritt A."/>
            <person name="Yoshinaga Y."/>
            <person name="Zwiers L.-H."/>
            <person name="Turgeon B."/>
            <person name="Goodwin S."/>
            <person name="Spatafora J."/>
            <person name="Crous P."/>
            <person name="Grigoriev I."/>
        </authorList>
    </citation>
    <scope>NUCLEOTIDE SEQUENCE</scope>
    <source>
        <strain evidence="2">CBS 122681</strain>
    </source>
</reference>
<feature type="region of interest" description="Disordered" evidence="1">
    <location>
        <begin position="237"/>
        <end position="264"/>
    </location>
</feature>
<organism evidence="2 3">
    <name type="scientific">Lophiostoma macrostomum CBS 122681</name>
    <dbReference type="NCBI Taxonomy" id="1314788"/>
    <lineage>
        <taxon>Eukaryota</taxon>
        <taxon>Fungi</taxon>
        <taxon>Dikarya</taxon>
        <taxon>Ascomycota</taxon>
        <taxon>Pezizomycotina</taxon>
        <taxon>Dothideomycetes</taxon>
        <taxon>Pleosporomycetidae</taxon>
        <taxon>Pleosporales</taxon>
        <taxon>Lophiostomataceae</taxon>
        <taxon>Lophiostoma</taxon>
    </lineage>
</organism>
<dbReference type="Proteomes" id="UP000799324">
    <property type="component" value="Unassembled WGS sequence"/>
</dbReference>
<evidence type="ECO:0000313" key="2">
    <source>
        <dbReference type="EMBL" id="KAF2656558.1"/>
    </source>
</evidence>
<evidence type="ECO:0000313" key="3">
    <source>
        <dbReference type="Proteomes" id="UP000799324"/>
    </source>
</evidence>
<evidence type="ECO:0000256" key="1">
    <source>
        <dbReference type="SAM" id="MobiDB-lite"/>
    </source>
</evidence>
<keyword evidence="3" id="KW-1185">Reference proteome</keyword>
<protein>
    <submittedName>
        <fullName evidence="2">Uncharacterized protein</fullName>
    </submittedName>
</protein>